<reference evidence="1 4" key="2">
    <citation type="submission" date="2019-11" db="EMBL/GenBank/DDBJ databases">
        <title>Draft Genome Sequence of Plant Growth-Promoting Rhizosphere-Associated Bacteria.</title>
        <authorList>
            <person name="Vasilyev I.Y."/>
            <person name="Radchenko V."/>
            <person name="Ilnitskaya E.V."/>
        </authorList>
    </citation>
    <scope>NUCLEOTIDE SEQUENCE [LARGE SCALE GENOMIC DNA]</scope>
    <source>
        <strain evidence="1 4">VRA_07sq_f</strain>
    </source>
</reference>
<comment type="caution">
    <text evidence="2">The sequence shown here is derived from an EMBL/GenBank/DDBJ whole genome shotgun (WGS) entry which is preliminary data.</text>
</comment>
<dbReference type="RefSeq" id="WP_057909921.1">
    <property type="nucleotide sequence ID" value="NZ_CP018796.1"/>
</dbReference>
<evidence type="ECO:0000313" key="2">
    <source>
        <dbReference type="EMBL" id="ORN30620.1"/>
    </source>
</evidence>
<evidence type="ECO:0000313" key="4">
    <source>
        <dbReference type="Proteomes" id="UP000491237"/>
    </source>
</evidence>
<dbReference type="EMBL" id="WKKY01000267">
    <property type="protein sequence ID" value="MSE21101.1"/>
    <property type="molecule type" value="Genomic_DNA"/>
</dbReference>
<dbReference type="GeneID" id="69802430"/>
<protein>
    <submittedName>
        <fullName evidence="2">Uncharacterized protein</fullName>
    </submittedName>
</protein>
<organism evidence="2 3">
    <name type="scientific">Lentilactobacillus parabuchneri</name>
    <dbReference type="NCBI Taxonomy" id="152331"/>
    <lineage>
        <taxon>Bacteria</taxon>
        <taxon>Bacillati</taxon>
        <taxon>Bacillota</taxon>
        <taxon>Bacilli</taxon>
        <taxon>Lactobacillales</taxon>
        <taxon>Lactobacillaceae</taxon>
        <taxon>Lentilactobacillus</taxon>
    </lineage>
</organism>
<dbReference type="OrthoDB" id="2307161at2"/>
<dbReference type="AlphaFoldDB" id="A0A1X1FGU1"/>
<dbReference type="EMBL" id="MSBD01000011">
    <property type="protein sequence ID" value="ORN30620.1"/>
    <property type="molecule type" value="Genomic_DNA"/>
</dbReference>
<dbReference type="KEGG" id="lpar:FAM21731_00622"/>
<name>A0A1X1FGU1_9LACO</name>
<proteinExistence type="predicted"/>
<reference evidence="2 3" key="1">
    <citation type="journal article" date="2017" name="Front. Microbiol.">
        <title>The Histidine Decarboxylase Gene Cluster of Lactobacillus parabuchneri Was Gained by Horizontal Gene Transfer and Is Mobile within the Species.</title>
        <authorList>
            <person name="Wuthrich D."/>
            <person name="Berthoud H."/>
            <person name="Wechsler D."/>
            <person name="Eugster E."/>
            <person name="Irmler S."/>
            <person name="Bruggmann R."/>
        </authorList>
    </citation>
    <scope>NUCLEOTIDE SEQUENCE [LARGE SCALE GENOMIC DNA]</scope>
    <source>
        <strain evidence="2 3">FAM23169</strain>
    </source>
</reference>
<dbReference type="Proteomes" id="UP000193009">
    <property type="component" value="Unassembled WGS sequence"/>
</dbReference>
<sequence>MKNRILLTIVLSVFVIGFMLPVTTMSVSAQQRIVLKSGWKVIKGRAYPGVPYHAKSPKKSAILWNTPTVSKHSNLNKYPYETWNVVDVWVLQKGSKKRVYYQVDGQHNTGWVWRVYLTKGHNPNESKGNNPNQLPEDN</sequence>
<accession>A0A1X1FGU1</accession>
<evidence type="ECO:0000313" key="1">
    <source>
        <dbReference type="EMBL" id="MSE21101.1"/>
    </source>
</evidence>
<gene>
    <name evidence="2" type="ORF">FAM23169_00574</name>
    <name evidence="1" type="ORF">GKC44_07555</name>
</gene>
<evidence type="ECO:0000313" key="3">
    <source>
        <dbReference type="Proteomes" id="UP000193009"/>
    </source>
</evidence>
<dbReference type="Proteomes" id="UP000491237">
    <property type="component" value="Unassembled WGS sequence"/>
</dbReference>
<keyword evidence="3" id="KW-1185">Reference proteome</keyword>